<dbReference type="EMBL" id="JAKWFO010000004">
    <property type="protein sequence ID" value="KAI9637446.1"/>
    <property type="molecule type" value="Genomic_DNA"/>
</dbReference>
<organism evidence="2 3">
    <name type="scientific">Dioszegia hungarica</name>
    <dbReference type="NCBI Taxonomy" id="4972"/>
    <lineage>
        <taxon>Eukaryota</taxon>
        <taxon>Fungi</taxon>
        <taxon>Dikarya</taxon>
        <taxon>Basidiomycota</taxon>
        <taxon>Agaricomycotina</taxon>
        <taxon>Tremellomycetes</taxon>
        <taxon>Tremellales</taxon>
        <taxon>Bulleribasidiaceae</taxon>
        <taxon>Dioszegia</taxon>
    </lineage>
</organism>
<accession>A0AA38HBP7</accession>
<dbReference type="AlphaFoldDB" id="A0AA38HBP7"/>
<keyword evidence="3" id="KW-1185">Reference proteome</keyword>
<feature type="compositionally biased region" description="Basic and acidic residues" evidence="1">
    <location>
        <begin position="619"/>
        <end position="629"/>
    </location>
</feature>
<sequence length="639" mass="69409">MLEIGLVPKASGSAGFGRFYPHEGYLGFSPVVVGGTIVSRLPPLYATLPTRQVTITIRCVATRTIGSEVEAVLWEKAKRLWEPAGESEYEELGDWTSPFQVVVPVEAAWEAASAQWTRDLKVAWQLQVAFDHKPIPYVGNRIVKTYLLNLHSYVHVPLPPPSPPSAVLLPGAQVSLNPPHGVFGPGDPFTVSFHVKPDDPSASIRRTTLILERRTQLIDVPTERKARKTSPSFPTWRRSHSPQPYTKLEEPSTHTTKIMEMTTDEAVPGSGGTYWVSMTGMIPKREGKWEAGETGETKVTRTTFECRVKVSLKTKSKSAKEISCPPVPIILVGTSSTERATAQAILAAEAEAHPKASLPKRRHRSSRRGLYMHEGTTDIADPVVHGPRTSSGRRRRHETAPSASPASPIEGVKPILLPSNPTPQPQSISFAFPAKKGSRPALPITTLIHPPSPSATPTDTFPPDLYSPPVYPDMSLIRQFQSSGRRISTSTSEEDEMQPSRSRIRLNDTEENPFFSFPRGLTDLPLRAGERPSLPSLDVLGLRLPPVPEYDPGPRRPRTAPVHSAFPPGSGGASSSLGMGGKSNVPPPLSGGMAFLTPDGKSRNAGGMGARPVTSGSGVRDRGEKRIEEEGPFAFGMQR</sequence>
<feature type="compositionally biased region" description="Polar residues" evidence="1">
    <location>
        <begin position="482"/>
        <end position="491"/>
    </location>
</feature>
<feature type="region of interest" description="Disordered" evidence="1">
    <location>
        <begin position="548"/>
        <end position="639"/>
    </location>
</feature>
<comment type="caution">
    <text evidence="2">The sequence shown here is derived from an EMBL/GenBank/DDBJ whole genome shotgun (WGS) entry which is preliminary data.</text>
</comment>
<dbReference type="Proteomes" id="UP001164286">
    <property type="component" value="Unassembled WGS sequence"/>
</dbReference>
<feature type="region of interest" description="Disordered" evidence="1">
    <location>
        <begin position="482"/>
        <end position="504"/>
    </location>
</feature>
<proteinExistence type="predicted"/>
<reference evidence="2" key="1">
    <citation type="journal article" date="2022" name="G3 (Bethesda)">
        <title>High quality genome of the basidiomycete yeast Dioszegia hungarica PDD-24b-2 isolated from cloud water.</title>
        <authorList>
            <person name="Jarrige D."/>
            <person name="Haridas S."/>
            <person name="Bleykasten-Grosshans C."/>
            <person name="Joly M."/>
            <person name="Nadalig T."/>
            <person name="Sancelme M."/>
            <person name="Vuilleumier S."/>
            <person name="Grigoriev I.V."/>
            <person name="Amato P."/>
            <person name="Bringel F."/>
        </authorList>
    </citation>
    <scope>NUCLEOTIDE SEQUENCE</scope>
    <source>
        <strain evidence="2">PDD-24b-2</strain>
    </source>
</reference>
<feature type="region of interest" description="Disordered" evidence="1">
    <location>
        <begin position="222"/>
        <end position="252"/>
    </location>
</feature>
<gene>
    <name evidence="2" type="ORF">MKK02DRAFT_23757</name>
</gene>
<evidence type="ECO:0000256" key="1">
    <source>
        <dbReference type="SAM" id="MobiDB-lite"/>
    </source>
</evidence>
<dbReference type="RefSeq" id="XP_052947223.1">
    <property type="nucleotide sequence ID" value="XM_053086778.1"/>
</dbReference>
<name>A0AA38HBP7_9TREE</name>
<dbReference type="GeneID" id="77725979"/>
<protein>
    <submittedName>
        <fullName evidence="2">Uncharacterized protein</fullName>
    </submittedName>
</protein>
<evidence type="ECO:0000313" key="3">
    <source>
        <dbReference type="Proteomes" id="UP001164286"/>
    </source>
</evidence>
<evidence type="ECO:0000313" key="2">
    <source>
        <dbReference type="EMBL" id="KAI9637446.1"/>
    </source>
</evidence>
<feature type="region of interest" description="Disordered" evidence="1">
    <location>
        <begin position="379"/>
        <end position="411"/>
    </location>
</feature>